<dbReference type="Pfam" id="PF00534">
    <property type="entry name" value="Glycos_transf_1"/>
    <property type="match status" value="1"/>
</dbReference>
<dbReference type="KEGG" id="aper:A0U91_05925"/>
<proteinExistence type="inferred from homology"/>
<evidence type="ECO:0000259" key="5">
    <source>
        <dbReference type="Pfam" id="PF00535"/>
    </source>
</evidence>
<organism evidence="6 7">
    <name type="scientific">Acetobacter persici</name>
    <dbReference type="NCBI Taxonomy" id="1076596"/>
    <lineage>
        <taxon>Bacteria</taxon>
        <taxon>Pseudomonadati</taxon>
        <taxon>Pseudomonadota</taxon>
        <taxon>Alphaproteobacteria</taxon>
        <taxon>Acetobacterales</taxon>
        <taxon>Acetobacteraceae</taxon>
        <taxon>Acetobacter</taxon>
    </lineage>
</organism>
<reference evidence="6 7" key="1">
    <citation type="submission" date="2016-03" db="EMBL/GenBank/DDBJ databases">
        <title>Acetic acid bacteria sequencing.</title>
        <authorList>
            <person name="Brandt J."/>
            <person name="Jakob F."/>
            <person name="Vogel R.F."/>
        </authorList>
    </citation>
    <scope>NUCLEOTIDE SEQUENCE [LARGE SCALE GENOMIC DNA]</scope>
    <source>
        <strain evidence="6 7">TMW2.1084</strain>
    </source>
</reference>
<feature type="domain" description="Glycosyltransferase 2-like" evidence="5">
    <location>
        <begin position="360"/>
        <end position="497"/>
    </location>
</feature>
<protein>
    <recommendedName>
        <fullName evidence="8">Glycosyltransferase 2-like domain-containing protein</fullName>
    </recommendedName>
</protein>
<dbReference type="SUPFAM" id="SSF53448">
    <property type="entry name" value="Nucleotide-diphospho-sugar transferases"/>
    <property type="match status" value="1"/>
</dbReference>
<dbReference type="Gene3D" id="3.90.550.10">
    <property type="entry name" value="Spore Coat Polysaccharide Biosynthesis Protein SpsA, Chain A"/>
    <property type="match status" value="1"/>
</dbReference>
<evidence type="ECO:0008006" key="8">
    <source>
        <dbReference type="Google" id="ProtNLM"/>
    </source>
</evidence>
<name>A0A1U9LDV1_9PROT</name>
<evidence type="ECO:0000256" key="3">
    <source>
        <dbReference type="ARBA" id="ARBA00022679"/>
    </source>
</evidence>
<keyword evidence="2" id="KW-0328">Glycosyltransferase</keyword>
<gene>
    <name evidence="6" type="ORF">A0U91_05925</name>
</gene>
<dbReference type="InterPro" id="IPR029044">
    <property type="entry name" value="Nucleotide-diphossugar_trans"/>
</dbReference>
<dbReference type="GO" id="GO:0016757">
    <property type="term" value="F:glycosyltransferase activity"/>
    <property type="evidence" value="ECO:0007669"/>
    <property type="project" value="UniProtKB-KW"/>
</dbReference>
<dbReference type="Gene3D" id="3.40.50.2000">
    <property type="entry name" value="Glycogen Phosphorylase B"/>
    <property type="match status" value="1"/>
</dbReference>
<dbReference type="Pfam" id="PF00535">
    <property type="entry name" value="Glycos_transf_2"/>
    <property type="match status" value="1"/>
</dbReference>
<accession>A0A1U9LDV1</accession>
<dbReference type="AlphaFoldDB" id="A0A1U9LDV1"/>
<feature type="domain" description="Glycosyl transferase family 1" evidence="4">
    <location>
        <begin position="840"/>
        <end position="968"/>
    </location>
</feature>
<dbReference type="EMBL" id="CP014687">
    <property type="protein sequence ID" value="AQT04569.1"/>
    <property type="molecule type" value="Genomic_DNA"/>
</dbReference>
<evidence type="ECO:0000256" key="2">
    <source>
        <dbReference type="ARBA" id="ARBA00022676"/>
    </source>
</evidence>
<dbReference type="InterPro" id="IPR001173">
    <property type="entry name" value="Glyco_trans_2-like"/>
</dbReference>
<comment type="similarity">
    <text evidence="1">Belongs to the glycosyltransferase 2 family.</text>
</comment>
<evidence type="ECO:0000313" key="6">
    <source>
        <dbReference type="EMBL" id="AQT04569.1"/>
    </source>
</evidence>
<evidence type="ECO:0000259" key="4">
    <source>
        <dbReference type="Pfam" id="PF00534"/>
    </source>
</evidence>
<dbReference type="STRING" id="1076596.A0U91_05925"/>
<dbReference type="InterPro" id="IPR001296">
    <property type="entry name" value="Glyco_trans_1"/>
</dbReference>
<dbReference type="Proteomes" id="UP000189055">
    <property type="component" value="Chromosome"/>
</dbReference>
<dbReference type="SUPFAM" id="SSF53756">
    <property type="entry name" value="UDP-Glycosyltransferase/glycogen phosphorylase"/>
    <property type="match status" value="1"/>
</dbReference>
<evidence type="ECO:0000313" key="7">
    <source>
        <dbReference type="Proteomes" id="UP000189055"/>
    </source>
</evidence>
<dbReference type="PANTHER" id="PTHR43179">
    <property type="entry name" value="RHAMNOSYLTRANSFERASE WBBL"/>
    <property type="match status" value="1"/>
</dbReference>
<evidence type="ECO:0000256" key="1">
    <source>
        <dbReference type="ARBA" id="ARBA00006739"/>
    </source>
</evidence>
<dbReference type="PANTHER" id="PTHR43179:SF12">
    <property type="entry name" value="GALACTOFURANOSYLTRANSFERASE GLFT2"/>
    <property type="match status" value="1"/>
</dbReference>
<keyword evidence="3" id="KW-0808">Transferase</keyword>
<dbReference type="RefSeq" id="WP_077930436.1">
    <property type="nucleotide sequence ID" value="NZ_CP014687.1"/>
</dbReference>
<sequence>MITENVIFRKFLNKILLVINNALQSTKNEFSSLETYLENLEYQQKIQPDNGLITTGIGVARLLLGIPSASEPFELIRSRSGSRLCRILLVATRLRFSHYTLALEEFQSLLANYTEIDLPAFHALAQTMCFITNRAGWCTFSGSGKLHFVFRRPVLLQDIHLVIDGTLYPAVSFETLFDAQKLTVQLPKNWTLFKNIEVKIQKETILGGCFEITHFLKTEGFVTSDPDGLSGWARYPSNPERGVKLIVSPQDHTQKPIILFTSTLKFFSPENISGETLRHTFFIKQEKLEHKGTQFRICSEHGTPLYGSPLSLNPFADIARAYAENVALRFPAECITPQTFHSRAFYKRTDKIRKLVPVLIVIPVYDGFEATKTCIDLCMQHKPIHARIIIINDASPNIKIVEYLSTIENKPDVFIVHNEENLGFPKSVNKGIRHRVAHEDVVLLNSDTLVCCNWVDQLQKAAYAQTDIGTATPLSNNATIFSYPSVTEVNPVPDARTCQEISAVMEKIWQGQTVDVPTAHGFCMYIKSACLEQTGLLLDDLFAQGYGEENDFCRRATALGWRHVACLGTFVGHAESQSFSPVKSDLIARNLTILNGHHPGYDQLIIRWQNRDPLASYRKQLDLARLRRNTPNLKSVILIMHDREGGILQHVWHRVSLYEQAGIFAFVLYPDTHRSGRLLWRLKSLRDKDYPNLTIPRNMFAFRTLYKDLNCIKFEIHSYIGSGIENIYRLIRSGLPYDVYIHDYSWFCPRITLVASHNRYCGEPDLQTCLTCVRTLGSKTGDPTEIQKLRNWSGTLLDKAQHVICPSRDTASRVTRQFPTIRPDIRPWETVLNTETLLFPQKQHHEKRIIGILGAISIEKGYDILLEVANFIKTHHLPLHLVLIGYSCDDTPLLETGVVTITGRYKAFQIQALTDKYAIDWFFLPSLWPETWSYVLTQIWTSNRAAIVYDIGAPAERIKQAGGGLVIPLHTPLPSLIAVLMAPYDYAGAFTTHGDALATLSAPVLL</sequence>